<organism evidence="5 6">
    <name type="scientific">Actinocrispum wychmicini</name>
    <dbReference type="NCBI Taxonomy" id="1213861"/>
    <lineage>
        <taxon>Bacteria</taxon>
        <taxon>Bacillati</taxon>
        <taxon>Actinomycetota</taxon>
        <taxon>Actinomycetes</taxon>
        <taxon>Pseudonocardiales</taxon>
        <taxon>Pseudonocardiaceae</taxon>
        <taxon>Actinocrispum</taxon>
    </lineage>
</organism>
<dbReference type="GO" id="GO:0016020">
    <property type="term" value="C:membrane"/>
    <property type="evidence" value="ECO:0007669"/>
    <property type="project" value="TreeGrafter"/>
</dbReference>
<dbReference type="AlphaFoldDB" id="A0A4V2S7B5"/>
<evidence type="ECO:0000313" key="6">
    <source>
        <dbReference type="Proteomes" id="UP000295680"/>
    </source>
</evidence>
<gene>
    <name evidence="5" type="ORF">EV192_104101</name>
</gene>
<dbReference type="Proteomes" id="UP000295680">
    <property type="component" value="Unassembled WGS sequence"/>
</dbReference>
<sequence length="423" mass="44698">MSRDTLGPFAGAEPDTQTEPDIAIDPNNPNVIVTTFQQGRYQDGGSADPGYATSQDGGKTWAAGNMPLLTKAVGGPFDRASDAAVTIGPDGAVYLQTIPFDQNHPRSAVSVQRSDDGGLSFGPPVLVVDDNDINIFNDKNWIVADTSPASPHRGRLYSVWTRLVPTGDVIHAPGVVSFSDDRGQTWTRPTNITSGTVDTEGLLPVVQRDGSVTVVYNLAANMRDFVTAQTSHDGGLTWSAPVTVGEFLGAVVPGTRTGGLPAAAIDANTGRIYVTWNDTRFNPDGLNNIVLSVSRDGGQTWSSPTQVDPKVAGLDRFTPDVAAAGGSVHVTYRTRAAGGTAPTVDQNYIASTDNGRTFGFEHTVGPPSQVQWAAQSLTAIFYGDYMGVAATPQKAALVWNVSSRPPITGQQFHQTTWAAIATR</sequence>
<dbReference type="Pfam" id="PF02012">
    <property type="entry name" value="BNR"/>
    <property type="match status" value="1"/>
</dbReference>
<dbReference type="OrthoDB" id="41724at2"/>
<evidence type="ECO:0000313" key="5">
    <source>
        <dbReference type="EMBL" id="TCO59260.1"/>
    </source>
</evidence>
<dbReference type="GO" id="GO:0004308">
    <property type="term" value="F:exo-alpha-sialidase activity"/>
    <property type="evidence" value="ECO:0007669"/>
    <property type="project" value="UniProtKB-EC"/>
</dbReference>
<reference evidence="5 6" key="1">
    <citation type="submission" date="2019-03" db="EMBL/GenBank/DDBJ databases">
        <title>Genomic Encyclopedia of Type Strains, Phase IV (KMG-IV): sequencing the most valuable type-strain genomes for metagenomic binning, comparative biology and taxonomic classification.</title>
        <authorList>
            <person name="Goeker M."/>
        </authorList>
    </citation>
    <scope>NUCLEOTIDE SEQUENCE [LARGE SCALE GENOMIC DNA]</scope>
    <source>
        <strain evidence="5 6">DSM 45934</strain>
    </source>
</reference>
<dbReference type="GO" id="GO:0009313">
    <property type="term" value="P:oligosaccharide catabolic process"/>
    <property type="evidence" value="ECO:0007669"/>
    <property type="project" value="TreeGrafter"/>
</dbReference>
<evidence type="ECO:0000256" key="4">
    <source>
        <dbReference type="SAM" id="MobiDB-lite"/>
    </source>
</evidence>
<dbReference type="SUPFAM" id="SSF50939">
    <property type="entry name" value="Sialidases"/>
    <property type="match status" value="1"/>
</dbReference>
<dbReference type="InterPro" id="IPR026856">
    <property type="entry name" value="Sialidase_fam"/>
</dbReference>
<dbReference type="InterPro" id="IPR002860">
    <property type="entry name" value="BNR_rpt"/>
</dbReference>
<evidence type="ECO:0000256" key="2">
    <source>
        <dbReference type="ARBA" id="ARBA00009348"/>
    </source>
</evidence>
<dbReference type="EC" id="3.2.1.18" evidence="3"/>
<accession>A0A4V2S7B5</accession>
<evidence type="ECO:0000256" key="3">
    <source>
        <dbReference type="ARBA" id="ARBA00012733"/>
    </source>
</evidence>
<dbReference type="RefSeq" id="WP_132117039.1">
    <property type="nucleotide sequence ID" value="NZ_SLWS01000004.1"/>
</dbReference>
<keyword evidence="6" id="KW-1185">Reference proteome</keyword>
<dbReference type="InterPro" id="IPR036278">
    <property type="entry name" value="Sialidase_sf"/>
</dbReference>
<name>A0A4V2S7B5_9PSEU</name>
<dbReference type="PANTHER" id="PTHR10628">
    <property type="entry name" value="SIALIDASE"/>
    <property type="match status" value="1"/>
</dbReference>
<protein>
    <recommendedName>
        <fullName evidence="3">exo-alpha-sialidase</fullName>
        <ecNumber evidence="3">3.2.1.18</ecNumber>
    </recommendedName>
</protein>
<dbReference type="EMBL" id="SLWS01000004">
    <property type="protein sequence ID" value="TCO59260.1"/>
    <property type="molecule type" value="Genomic_DNA"/>
</dbReference>
<dbReference type="GO" id="GO:0006689">
    <property type="term" value="P:ganglioside catabolic process"/>
    <property type="evidence" value="ECO:0007669"/>
    <property type="project" value="TreeGrafter"/>
</dbReference>
<comment type="catalytic activity">
    <reaction evidence="1">
        <text>Hydrolysis of alpha-(2-&gt;3)-, alpha-(2-&gt;6)-, alpha-(2-&gt;8)- glycosidic linkages of terminal sialic acid residues in oligosaccharides, glycoproteins, glycolipids, colominic acid and synthetic substrates.</text>
        <dbReference type="EC" id="3.2.1.18"/>
    </reaction>
</comment>
<proteinExistence type="inferred from homology"/>
<dbReference type="CDD" id="cd15482">
    <property type="entry name" value="Sialidase_non-viral"/>
    <property type="match status" value="1"/>
</dbReference>
<dbReference type="GO" id="GO:0005737">
    <property type="term" value="C:cytoplasm"/>
    <property type="evidence" value="ECO:0007669"/>
    <property type="project" value="TreeGrafter"/>
</dbReference>
<dbReference type="PANTHER" id="PTHR10628:SF30">
    <property type="entry name" value="EXO-ALPHA-SIALIDASE"/>
    <property type="match status" value="1"/>
</dbReference>
<feature type="region of interest" description="Disordered" evidence="4">
    <location>
        <begin position="1"/>
        <end position="28"/>
    </location>
</feature>
<comment type="similarity">
    <text evidence="2">Belongs to the glycosyl hydrolase 33 family.</text>
</comment>
<evidence type="ECO:0000256" key="1">
    <source>
        <dbReference type="ARBA" id="ARBA00000427"/>
    </source>
</evidence>
<dbReference type="Gene3D" id="2.120.10.10">
    <property type="match status" value="2"/>
</dbReference>
<comment type="caution">
    <text evidence="5">The sequence shown here is derived from an EMBL/GenBank/DDBJ whole genome shotgun (WGS) entry which is preliminary data.</text>
</comment>